<evidence type="ECO:0000256" key="7">
    <source>
        <dbReference type="SAM" id="Phobius"/>
    </source>
</evidence>
<evidence type="ECO:0000256" key="6">
    <source>
        <dbReference type="ARBA" id="ARBA00023136"/>
    </source>
</evidence>
<dbReference type="GO" id="GO:0005886">
    <property type="term" value="C:plasma membrane"/>
    <property type="evidence" value="ECO:0007669"/>
    <property type="project" value="UniProtKB-SubCell"/>
</dbReference>
<protein>
    <recommendedName>
        <fullName evidence="8">Phosphatidic acid phosphatase type 2/haloperoxidase domain-containing protein</fullName>
    </recommendedName>
</protein>
<proteinExistence type="predicted"/>
<feature type="transmembrane region" description="Helical" evidence="7">
    <location>
        <begin position="47"/>
        <end position="64"/>
    </location>
</feature>
<evidence type="ECO:0000256" key="5">
    <source>
        <dbReference type="ARBA" id="ARBA00022989"/>
    </source>
</evidence>
<feature type="transmembrane region" description="Helical" evidence="7">
    <location>
        <begin position="139"/>
        <end position="157"/>
    </location>
</feature>
<keyword evidence="10" id="KW-1185">Reference proteome</keyword>
<feature type="transmembrane region" description="Helical" evidence="7">
    <location>
        <begin position="20"/>
        <end position="40"/>
    </location>
</feature>
<dbReference type="SMART" id="SM00014">
    <property type="entry name" value="acidPPc"/>
    <property type="match status" value="1"/>
</dbReference>
<keyword evidence="2" id="KW-1003">Cell membrane</keyword>
<dbReference type="SUPFAM" id="SSF48317">
    <property type="entry name" value="Acid phosphatase/Vanadium-dependent haloperoxidase"/>
    <property type="match status" value="1"/>
</dbReference>
<evidence type="ECO:0000256" key="4">
    <source>
        <dbReference type="ARBA" id="ARBA00022801"/>
    </source>
</evidence>
<feature type="transmembrane region" description="Helical" evidence="7">
    <location>
        <begin position="84"/>
        <end position="105"/>
    </location>
</feature>
<evidence type="ECO:0000256" key="2">
    <source>
        <dbReference type="ARBA" id="ARBA00022475"/>
    </source>
</evidence>
<dbReference type="Pfam" id="PF01569">
    <property type="entry name" value="PAP2"/>
    <property type="match status" value="1"/>
</dbReference>
<evidence type="ECO:0000313" key="10">
    <source>
        <dbReference type="Proteomes" id="UP000194873"/>
    </source>
</evidence>
<evidence type="ECO:0000259" key="8">
    <source>
        <dbReference type="SMART" id="SM00014"/>
    </source>
</evidence>
<evidence type="ECO:0000256" key="3">
    <source>
        <dbReference type="ARBA" id="ARBA00022692"/>
    </source>
</evidence>
<dbReference type="Proteomes" id="UP000194873">
    <property type="component" value="Unassembled WGS sequence"/>
</dbReference>
<dbReference type="AlphaFoldDB" id="A0A243WB08"/>
<dbReference type="CDD" id="cd03392">
    <property type="entry name" value="PAP2_like_2"/>
    <property type="match status" value="1"/>
</dbReference>
<keyword evidence="3 7" id="KW-0812">Transmembrane</keyword>
<dbReference type="PANTHER" id="PTHR14969">
    <property type="entry name" value="SPHINGOSINE-1-PHOSPHATE PHOSPHOHYDROLASE"/>
    <property type="match status" value="1"/>
</dbReference>
<evidence type="ECO:0000313" key="9">
    <source>
        <dbReference type="EMBL" id="OUJ72560.1"/>
    </source>
</evidence>
<evidence type="ECO:0000256" key="1">
    <source>
        <dbReference type="ARBA" id="ARBA00004651"/>
    </source>
</evidence>
<organism evidence="9 10">
    <name type="scientific">Hymenobacter crusticola</name>
    <dbReference type="NCBI Taxonomy" id="1770526"/>
    <lineage>
        <taxon>Bacteria</taxon>
        <taxon>Pseudomonadati</taxon>
        <taxon>Bacteroidota</taxon>
        <taxon>Cytophagia</taxon>
        <taxon>Cytophagales</taxon>
        <taxon>Hymenobacteraceae</taxon>
        <taxon>Hymenobacter</taxon>
    </lineage>
</organism>
<sequence>MDELRAAEPSLTAWVRRITFFASAPFLTGAGIVLPSLLAWLKRRREALELFLAVLGSTLLNQFLKSHFHRSRPETALFPQPGLSFPSGHAMIGVALYGCAAWLLWRHGRHPFWSALLLGWALVVGLSRIYLHVHYATDVLAGFAAGIVWLVLLRTALRLWWREQQQVTIPEEL</sequence>
<feature type="transmembrane region" description="Helical" evidence="7">
    <location>
        <begin position="112"/>
        <end position="133"/>
    </location>
</feature>
<keyword evidence="5 7" id="KW-1133">Transmembrane helix</keyword>
<comment type="caution">
    <text evidence="9">The sequence shown here is derived from an EMBL/GenBank/DDBJ whole genome shotgun (WGS) entry which is preliminary data.</text>
</comment>
<comment type="subcellular location">
    <subcellularLocation>
        <location evidence="1">Cell membrane</location>
        <topology evidence="1">Multi-pass membrane protein</topology>
    </subcellularLocation>
</comment>
<dbReference type="GO" id="GO:0016787">
    <property type="term" value="F:hydrolase activity"/>
    <property type="evidence" value="ECO:0007669"/>
    <property type="project" value="UniProtKB-KW"/>
</dbReference>
<accession>A0A243WB08</accession>
<dbReference type="InterPro" id="IPR036938">
    <property type="entry name" value="PAP2/HPO_sf"/>
</dbReference>
<dbReference type="PANTHER" id="PTHR14969:SF62">
    <property type="entry name" value="DECAPRENYLPHOSPHORYL-5-PHOSPHORIBOSE PHOSPHATASE RV3807C-RELATED"/>
    <property type="match status" value="1"/>
</dbReference>
<reference evidence="9 10" key="1">
    <citation type="submission" date="2017-01" db="EMBL/GenBank/DDBJ databases">
        <title>A new Hymenobacter.</title>
        <authorList>
            <person name="Liang Y."/>
            <person name="Feng F."/>
        </authorList>
    </citation>
    <scope>NUCLEOTIDE SEQUENCE [LARGE SCALE GENOMIC DNA]</scope>
    <source>
        <strain evidence="9">MIMBbqt21</strain>
    </source>
</reference>
<feature type="domain" description="Phosphatidic acid phosphatase type 2/haloperoxidase" evidence="8">
    <location>
        <begin position="48"/>
        <end position="154"/>
    </location>
</feature>
<gene>
    <name evidence="9" type="ORF">BXP70_18345</name>
</gene>
<dbReference type="EMBL" id="MTSE01000010">
    <property type="protein sequence ID" value="OUJ72560.1"/>
    <property type="molecule type" value="Genomic_DNA"/>
</dbReference>
<keyword evidence="4" id="KW-0378">Hydrolase</keyword>
<keyword evidence="6 7" id="KW-0472">Membrane</keyword>
<dbReference type="Gene3D" id="1.20.144.10">
    <property type="entry name" value="Phosphatidic acid phosphatase type 2/haloperoxidase"/>
    <property type="match status" value="2"/>
</dbReference>
<name>A0A243WB08_9BACT</name>
<dbReference type="InterPro" id="IPR000326">
    <property type="entry name" value="PAP2/HPO"/>
</dbReference>